<protein>
    <submittedName>
        <fullName evidence="1">Uncharacterized protein</fullName>
    </submittedName>
</protein>
<proteinExistence type="predicted"/>
<name>W1DHE3_KLEPN</name>
<reference evidence="1" key="1">
    <citation type="submission" date="2013-10" db="EMBL/GenBank/DDBJ databases">
        <title>Antibiotic resistance diversity of beta-lactamase producers in the General Hospital Vienna.</title>
        <authorList>
            <person name="Barisic I."/>
            <person name="Mitteregger D."/>
            <person name="Hirschl A.M."/>
            <person name="Noehammer C."/>
            <person name="Wiesinger-Mayr H."/>
        </authorList>
    </citation>
    <scope>NUCLEOTIDE SEQUENCE [LARGE SCALE GENOMIC DNA]</scope>
    <source>
        <strain evidence="1">IS43</strain>
    </source>
</reference>
<sequence length="91" mass="10464">MHSDAADLILRSDAIFTAARNELFSGYVVIKNGAIAAMIANGEDIQTWRGERTRFIELGDRLICPGFCDNHTFFYRLYEHAAWRRSPCRPR</sequence>
<dbReference type="GO" id="GO:0016810">
    <property type="term" value="F:hydrolase activity, acting on carbon-nitrogen (but not peptide) bonds"/>
    <property type="evidence" value="ECO:0007669"/>
    <property type="project" value="InterPro"/>
</dbReference>
<keyword evidence="2" id="KW-1185">Reference proteome</keyword>
<dbReference type="Gene3D" id="2.30.40.10">
    <property type="entry name" value="Urease, subunit C, domain 1"/>
    <property type="match status" value="1"/>
</dbReference>
<dbReference type="InterPro" id="IPR011059">
    <property type="entry name" value="Metal-dep_hydrolase_composite"/>
</dbReference>
<organism evidence="1 2">
    <name type="scientific">Klebsiella pneumoniae IS43</name>
    <dbReference type="NCBI Taxonomy" id="1432552"/>
    <lineage>
        <taxon>Bacteria</taxon>
        <taxon>Pseudomonadati</taxon>
        <taxon>Pseudomonadota</taxon>
        <taxon>Gammaproteobacteria</taxon>
        <taxon>Enterobacterales</taxon>
        <taxon>Enterobacteriaceae</taxon>
        <taxon>Klebsiella/Raoultella group</taxon>
        <taxon>Klebsiella</taxon>
        <taxon>Klebsiella pneumoniae complex</taxon>
    </lineage>
</organism>
<dbReference type="Proteomes" id="UP000019183">
    <property type="component" value="Unassembled WGS sequence"/>
</dbReference>
<dbReference type="SUPFAM" id="SSF51338">
    <property type="entry name" value="Composite domain of metallo-dependent hydrolases"/>
    <property type="match status" value="1"/>
</dbReference>
<evidence type="ECO:0000313" key="1">
    <source>
        <dbReference type="EMBL" id="CDL08080.1"/>
    </source>
</evidence>
<accession>W1DHE3</accession>
<dbReference type="EMBL" id="CBWK010000152">
    <property type="protein sequence ID" value="CDL08080.1"/>
    <property type="molecule type" value="Genomic_DNA"/>
</dbReference>
<evidence type="ECO:0000313" key="2">
    <source>
        <dbReference type="Proteomes" id="UP000019183"/>
    </source>
</evidence>
<dbReference type="AlphaFoldDB" id="W1DHE3"/>
<comment type="caution">
    <text evidence="1">The sequence shown here is derived from an EMBL/GenBank/DDBJ whole genome shotgun (WGS) entry which is preliminary data.</text>
</comment>